<proteinExistence type="inferred from homology"/>
<dbReference type="PROSITE" id="PS01049">
    <property type="entry name" value="YJEF_C_1"/>
    <property type="match status" value="1"/>
</dbReference>
<sequence length="355" mass="38680">MNKHLLHRLSPAQILGLTRNLIPPLSDSFYKGQAGRIVVVGGCEDYTGAPYFAALASTLLGADMSHIICERNAATAIKSYSPNLMVHPYLFDSASQKQYAAYGVPTDQESVIQKVLSVIDRVHVVVVGPGLGRDKVLLETTARIIQEVIKRSKPIVIDADGLFLIQQNPDLIKGYQNAILTPNVIELQRLRDAVDLPPYIAKDNVDHILELQKLSELYGDITILEKGKSDFISNATTTVENPTVGGLKRVSGQGDTLSGTISTFLAWKVAFESEGLWPHKQQLTITNQGVPIPLTSKDLFLLAAFGASAITRLSSHKAFKAHGRALVTSQISDFIGESFHELFETGDKPNPNVSL</sequence>
<comment type="function">
    <text evidence="8">Catalyzes the dehydration of the S-form of NAD(P)HX at the expense of ATP, which is converted to ADP. Together with NAD(P)HX epimerase, which catalyzes the epimerization of the S- and R-forms, the enzyme allows the repair of both epimers of NAD(P)HX, a damaged form of NAD(P)H that is a result of enzymatic or heat-dependent hydration.</text>
</comment>
<feature type="binding site" evidence="8">
    <location>
        <begin position="183"/>
        <end position="189"/>
    </location>
    <ligand>
        <name>(6S)-NADPHX</name>
        <dbReference type="ChEBI" id="CHEBI:64076"/>
    </ligand>
</feature>
<keyword evidence="3 8" id="KW-0067">ATP-binding</keyword>
<accession>A0A5E8BP06</accession>
<dbReference type="GO" id="GO:0046496">
    <property type="term" value="P:nicotinamide nucleotide metabolic process"/>
    <property type="evidence" value="ECO:0007669"/>
    <property type="project" value="UniProtKB-UniRule"/>
</dbReference>
<keyword evidence="2 8" id="KW-0547">Nucleotide-binding</keyword>
<dbReference type="PANTHER" id="PTHR12592">
    <property type="entry name" value="ATP-DEPENDENT (S)-NAD(P)H-HYDRATE DEHYDRATASE FAMILY MEMBER"/>
    <property type="match status" value="1"/>
</dbReference>
<name>A0A5E8BP06_9ASCO</name>
<feature type="binding site" evidence="8">
    <location>
        <position position="255"/>
    </location>
    <ligand>
        <name>(6S)-NADPHX</name>
        <dbReference type="ChEBI" id="CHEBI:64076"/>
    </ligand>
</feature>
<comment type="similarity">
    <text evidence="8">Belongs to the NnrD/CARKD family.</text>
</comment>
<dbReference type="InterPro" id="IPR017953">
    <property type="entry name" value="Carbohydrate_kinase_pred_CS"/>
</dbReference>
<dbReference type="InterPro" id="IPR000631">
    <property type="entry name" value="CARKD"/>
</dbReference>
<evidence type="ECO:0000313" key="11">
    <source>
        <dbReference type="Proteomes" id="UP000398389"/>
    </source>
</evidence>
<comment type="catalytic activity">
    <reaction evidence="8">
        <text>(6S)-NADHX + ATP = ADP + phosphate + NADH + H(+)</text>
        <dbReference type="Rhea" id="RHEA:19017"/>
        <dbReference type="ChEBI" id="CHEBI:15378"/>
        <dbReference type="ChEBI" id="CHEBI:30616"/>
        <dbReference type="ChEBI" id="CHEBI:43474"/>
        <dbReference type="ChEBI" id="CHEBI:57945"/>
        <dbReference type="ChEBI" id="CHEBI:64074"/>
        <dbReference type="ChEBI" id="CHEBI:456216"/>
        <dbReference type="EC" id="4.2.1.93"/>
    </reaction>
</comment>
<dbReference type="InterPro" id="IPR029056">
    <property type="entry name" value="Ribokinase-like"/>
</dbReference>
<dbReference type="GO" id="GO:0047453">
    <property type="term" value="F:ATP-dependent NAD(P)H-hydrate dehydratase activity"/>
    <property type="evidence" value="ECO:0007669"/>
    <property type="project" value="UniProtKB-UniRule"/>
</dbReference>
<dbReference type="FunFam" id="3.40.1190.20:FF:000023">
    <property type="entry name" value="ATP-dependent (S)-NAD(P)H-hydrate dehydratase"/>
    <property type="match status" value="1"/>
</dbReference>
<comment type="subcellular location">
    <subcellularLocation>
        <location evidence="8">Cytoplasm</location>
    </subcellularLocation>
</comment>
<dbReference type="PROSITE" id="PS51383">
    <property type="entry name" value="YJEF_C_3"/>
    <property type="match status" value="1"/>
</dbReference>
<dbReference type="SUPFAM" id="SSF53613">
    <property type="entry name" value="Ribokinase-like"/>
    <property type="match status" value="1"/>
</dbReference>
<evidence type="ECO:0000256" key="4">
    <source>
        <dbReference type="ARBA" id="ARBA00022857"/>
    </source>
</evidence>
<dbReference type="PANTHER" id="PTHR12592:SF0">
    <property type="entry name" value="ATP-DEPENDENT (S)-NAD(P)H-HYDRATE DEHYDRATASE"/>
    <property type="match status" value="1"/>
</dbReference>
<feature type="binding site" evidence="8">
    <location>
        <begin position="245"/>
        <end position="254"/>
    </location>
    <ligand>
        <name>ATP</name>
        <dbReference type="ChEBI" id="CHEBI:30616"/>
    </ligand>
</feature>
<comment type="catalytic activity">
    <reaction evidence="7 8">
        <text>(6S)-NADPHX + ATP = ADP + phosphate + NADPH + H(+)</text>
        <dbReference type="Rhea" id="RHEA:32231"/>
        <dbReference type="ChEBI" id="CHEBI:15378"/>
        <dbReference type="ChEBI" id="CHEBI:30616"/>
        <dbReference type="ChEBI" id="CHEBI:43474"/>
        <dbReference type="ChEBI" id="CHEBI:57783"/>
        <dbReference type="ChEBI" id="CHEBI:64076"/>
        <dbReference type="ChEBI" id="CHEBI:456216"/>
        <dbReference type="EC" id="4.2.1.93"/>
    </reaction>
</comment>
<evidence type="ECO:0000256" key="6">
    <source>
        <dbReference type="ARBA" id="ARBA00023239"/>
    </source>
</evidence>
<dbReference type="GO" id="GO:0110051">
    <property type="term" value="P:metabolite repair"/>
    <property type="evidence" value="ECO:0007669"/>
    <property type="project" value="TreeGrafter"/>
</dbReference>
<evidence type="ECO:0000256" key="7">
    <source>
        <dbReference type="ARBA" id="ARBA00047472"/>
    </source>
</evidence>
<dbReference type="GO" id="GO:0005737">
    <property type="term" value="C:cytoplasm"/>
    <property type="evidence" value="ECO:0007669"/>
    <property type="project" value="UniProtKB-SubCell"/>
</dbReference>
<protein>
    <recommendedName>
        <fullName evidence="8">ATP-dependent (S)-NAD(P)H-hydrate dehydratase</fullName>
        <ecNumber evidence="8">4.2.1.93</ecNumber>
    </recommendedName>
    <alternativeName>
        <fullName evidence="8">ATP-dependent NAD(P)HX dehydratase</fullName>
    </alternativeName>
</protein>
<keyword evidence="1 8" id="KW-0597">Phosphoprotein</keyword>
<feature type="binding site" evidence="8">
    <location>
        <position position="130"/>
    </location>
    <ligand>
        <name>(6S)-NADPHX</name>
        <dbReference type="ChEBI" id="CHEBI:64076"/>
    </ligand>
</feature>
<dbReference type="Pfam" id="PF01256">
    <property type="entry name" value="Carb_kinase"/>
    <property type="match status" value="1"/>
</dbReference>
<keyword evidence="8" id="KW-0963">Cytoplasm</keyword>
<evidence type="ECO:0000256" key="5">
    <source>
        <dbReference type="ARBA" id="ARBA00023027"/>
    </source>
</evidence>
<dbReference type="NCBIfam" id="TIGR00196">
    <property type="entry name" value="yjeF_cterm"/>
    <property type="match status" value="1"/>
</dbReference>
<dbReference type="Proteomes" id="UP000398389">
    <property type="component" value="Unassembled WGS sequence"/>
</dbReference>
<reference evidence="10 11" key="1">
    <citation type="submission" date="2019-09" db="EMBL/GenBank/DDBJ databases">
        <authorList>
            <person name="Brejova B."/>
        </authorList>
    </citation>
    <scope>NUCLEOTIDE SEQUENCE [LARGE SCALE GENOMIC DNA]</scope>
</reference>
<keyword evidence="11" id="KW-1185">Reference proteome</keyword>
<feature type="domain" description="YjeF C-terminal" evidence="9">
    <location>
        <begin position="14"/>
        <end position="342"/>
    </location>
</feature>
<dbReference type="EC" id="4.2.1.93" evidence="8"/>
<dbReference type="CDD" id="cd01171">
    <property type="entry name" value="YXKO-related"/>
    <property type="match status" value="1"/>
</dbReference>
<keyword evidence="5 8" id="KW-0520">NAD</keyword>
<dbReference type="AlphaFoldDB" id="A0A5E8BP06"/>
<dbReference type="EMBL" id="CABVLU010000002">
    <property type="protein sequence ID" value="VVT51408.1"/>
    <property type="molecule type" value="Genomic_DNA"/>
</dbReference>
<evidence type="ECO:0000256" key="2">
    <source>
        <dbReference type="ARBA" id="ARBA00022741"/>
    </source>
</evidence>
<evidence type="ECO:0000256" key="3">
    <source>
        <dbReference type="ARBA" id="ARBA00022840"/>
    </source>
</evidence>
<organism evidence="10 11">
    <name type="scientific">Magnusiomyces paraingens</name>
    <dbReference type="NCBI Taxonomy" id="2606893"/>
    <lineage>
        <taxon>Eukaryota</taxon>
        <taxon>Fungi</taxon>
        <taxon>Dikarya</taxon>
        <taxon>Ascomycota</taxon>
        <taxon>Saccharomycotina</taxon>
        <taxon>Dipodascomycetes</taxon>
        <taxon>Dipodascales</taxon>
        <taxon>Dipodascaceae</taxon>
        <taxon>Magnusiomyces</taxon>
    </lineage>
</organism>
<comment type="cofactor">
    <cofactor evidence="8">
        <name>Mg(2+)</name>
        <dbReference type="ChEBI" id="CHEBI:18420"/>
    </cofactor>
</comment>
<evidence type="ECO:0000256" key="8">
    <source>
        <dbReference type="HAMAP-Rule" id="MF_03157"/>
    </source>
</evidence>
<keyword evidence="6 8" id="KW-0456">Lyase</keyword>
<dbReference type="GeneID" id="43581904"/>
<feature type="binding site" evidence="8">
    <location>
        <begin position="226"/>
        <end position="230"/>
    </location>
    <ligand>
        <name>ATP</name>
        <dbReference type="ChEBI" id="CHEBI:30616"/>
    </ligand>
</feature>
<evidence type="ECO:0000259" key="9">
    <source>
        <dbReference type="PROSITE" id="PS51383"/>
    </source>
</evidence>
<keyword evidence="4" id="KW-0521">NADP</keyword>
<dbReference type="HAMAP" id="MF_01965">
    <property type="entry name" value="NADHX_dehydratase"/>
    <property type="match status" value="1"/>
</dbReference>
<gene>
    <name evidence="10" type="ORF">SAPINGB_P003086</name>
</gene>
<dbReference type="OrthoDB" id="8110916at2759"/>
<evidence type="ECO:0000313" key="10">
    <source>
        <dbReference type="EMBL" id="VVT51408.1"/>
    </source>
</evidence>
<dbReference type="Gene3D" id="3.40.1190.20">
    <property type="match status" value="1"/>
</dbReference>
<evidence type="ECO:0000256" key="1">
    <source>
        <dbReference type="ARBA" id="ARBA00022553"/>
    </source>
</evidence>
<dbReference type="RefSeq" id="XP_031853695.1">
    <property type="nucleotide sequence ID" value="XM_031997804.1"/>
</dbReference>
<dbReference type="GO" id="GO:0005524">
    <property type="term" value="F:ATP binding"/>
    <property type="evidence" value="ECO:0007669"/>
    <property type="project" value="UniProtKB-KW"/>
</dbReference>